<evidence type="ECO:0000313" key="2">
    <source>
        <dbReference type="EMBL" id="VDI77363.1"/>
    </source>
</evidence>
<reference evidence="2" key="1">
    <citation type="submission" date="2018-11" db="EMBL/GenBank/DDBJ databases">
        <authorList>
            <person name="Alioto T."/>
            <person name="Alioto T."/>
        </authorList>
    </citation>
    <scope>NUCLEOTIDE SEQUENCE</scope>
</reference>
<comment type="caution">
    <text evidence="2">The sequence shown here is derived from an EMBL/GenBank/DDBJ whole genome shotgun (WGS) entry which is preliminary data.</text>
</comment>
<accession>A0A8B6HCX1</accession>
<sequence>MKDKKVIYPPFECFAEFLREQSKIKKNPSFMYEYDSVVTNRKEKGNSRHVNVSTKKTELQGNSRSTEKSRDEKQCPIHNTNHTLNKCRAFRKKPIDERRKLLKDKNICFRCCESNTHIQRNCPSSGTVKCDICISNHATALHVDNFQRNFNTPPKALSSNGGESLQNPEPNSTTPVVKAICSQVCGDYFSGKSCVQNRSLMKPELSALLNAQGDEITYTLSSCSGKVNITEKTIGAVTYLSAQRSDHDRQYGFVLGKAKVAPSHGHTIPRLEFCAAVLAIELAESVTEHLDIPPEKFRFFTDSKAVLGYISNDSRRFYTYVANRVAKIRKFSKASQWSYVHTGNNPADQASRSIAVNDLQTSMWLHGQTRTIGENSISETEYQLQDPSEDKEVRNVSCLKTKISDISNMGYQRFDRFSDWNKLVGTIARLQHIVDSYQGKASCHHGRGWHLYRESLNLVNSRRAEINIIKAVQAETYTDELLSCVEAKSIQAKSPLVSLNPFVDQEGILRVGGRLSHADIEINEKHPIIIPGKHHIATLLIRKFHHQVKHQGRLITNGVIRTGGYWITGSKRIVSSMIHKCIICRKLRGKLQFQKMADLPFDRLEPGPPFTYVGVDCFGPWEIVTRKTRGGAANSKRWAALFTCLTTRGIHIEVLEEMNSSSFINAFRRFTSIRGQVEQIRSDCRTNFVGATNELKIDTIRVDDDNIKNCLYKSGVTWVFNAPHSSHMGGIWERMIGGTRRVLDSILLENVKDGLTHEVLITLMTEVTAIVNSRPLVEV</sequence>
<dbReference type="AlphaFoldDB" id="A0A8B6HCX1"/>
<dbReference type="GO" id="GO:0003676">
    <property type="term" value="F:nucleic acid binding"/>
    <property type="evidence" value="ECO:0007669"/>
    <property type="project" value="InterPro"/>
</dbReference>
<evidence type="ECO:0000313" key="3">
    <source>
        <dbReference type="Proteomes" id="UP000596742"/>
    </source>
</evidence>
<evidence type="ECO:0000256" key="1">
    <source>
        <dbReference type="SAM" id="MobiDB-lite"/>
    </source>
</evidence>
<dbReference type="Proteomes" id="UP000596742">
    <property type="component" value="Unassembled WGS sequence"/>
</dbReference>
<feature type="compositionally biased region" description="Polar residues" evidence="1">
    <location>
        <begin position="48"/>
        <end position="64"/>
    </location>
</feature>
<feature type="region of interest" description="Disordered" evidence="1">
    <location>
        <begin position="152"/>
        <end position="171"/>
    </location>
</feature>
<dbReference type="InterPro" id="IPR036397">
    <property type="entry name" value="RNaseH_sf"/>
</dbReference>
<dbReference type="InterPro" id="IPR008042">
    <property type="entry name" value="Retrotrans_Pao"/>
</dbReference>
<dbReference type="EMBL" id="UYJE01009834">
    <property type="protein sequence ID" value="VDI77363.1"/>
    <property type="molecule type" value="Genomic_DNA"/>
</dbReference>
<name>A0A8B6HCX1_MYTGA</name>
<dbReference type="SUPFAM" id="SSF53098">
    <property type="entry name" value="Ribonuclease H-like"/>
    <property type="match status" value="2"/>
</dbReference>
<protein>
    <recommendedName>
        <fullName evidence="4">Integrase catalytic domain-containing protein</fullName>
    </recommendedName>
</protein>
<dbReference type="Pfam" id="PF05380">
    <property type="entry name" value="Peptidase_A17"/>
    <property type="match status" value="1"/>
</dbReference>
<gene>
    <name evidence="2" type="ORF">MGAL_10B014662</name>
</gene>
<organism evidence="2 3">
    <name type="scientific">Mytilus galloprovincialis</name>
    <name type="common">Mediterranean mussel</name>
    <dbReference type="NCBI Taxonomy" id="29158"/>
    <lineage>
        <taxon>Eukaryota</taxon>
        <taxon>Metazoa</taxon>
        <taxon>Spiralia</taxon>
        <taxon>Lophotrochozoa</taxon>
        <taxon>Mollusca</taxon>
        <taxon>Bivalvia</taxon>
        <taxon>Autobranchia</taxon>
        <taxon>Pteriomorphia</taxon>
        <taxon>Mytilida</taxon>
        <taxon>Mytiloidea</taxon>
        <taxon>Mytilidae</taxon>
        <taxon>Mytilinae</taxon>
        <taxon>Mytilus</taxon>
    </lineage>
</organism>
<dbReference type="PANTHER" id="PTHR47331:SF6">
    <property type="entry name" value="DOUBLECORTIN DOMAIN-CONTAINING PROTEIN"/>
    <property type="match status" value="1"/>
</dbReference>
<dbReference type="InterPro" id="IPR012337">
    <property type="entry name" value="RNaseH-like_sf"/>
</dbReference>
<dbReference type="OrthoDB" id="6138610at2759"/>
<dbReference type="Gene3D" id="3.30.420.10">
    <property type="entry name" value="Ribonuclease H-like superfamily/Ribonuclease H"/>
    <property type="match status" value="1"/>
</dbReference>
<feature type="region of interest" description="Disordered" evidence="1">
    <location>
        <begin position="43"/>
        <end position="73"/>
    </location>
</feature>
<evidence type="ECO:0008006" key="4">
    <source>
        <dbReference type="Google" id="ProtNLM"/>
    </source>
</evidence>
<keyword evidence="3" id="KW-1185">Reference proteome</keyword>
<proteinExistence type="predicted"/>
<dbReference type="PANTHER" id="PTHR47331">
    <property type="entry name" value="PHD-TYPE DOMAIN-CONTAINING PROTEIN"/>
    <property type="match status" value="1"/>
</dbReference>